<keyword evidence="1" id="KW-0472">Membrane</keyword>
<dbReference type="Proteomes" id="UP001458880">
    <property type="component" value="Unassembled WGS sequence"/>
</dbReference>
<sequence>MATIIGELVNDMQRHRAPNQAERKTKLLAQNFIIILELRFDILRLATSVQQKDNDIDAVKYQPRMKRIILQNHPLHSWRMLEEALDPIYYILCLASIAAGVVSKIALLVKTTATVLIPRRHFYVF</sequence>
<dbReference type="AlphaFoldDB" id="A0AAW1JWP2"/>
<feature type="transmembrane region" description="Helical" evidence="1">
    <location>
        <begin position="88"/>
        <end position="109"/>
    </location>
</feature>
<keyword evidence="1" id="KW-0812">Transmembrane</keyword>
<dbReference type="EMBL" id="JASPKY010000321">
    <property type="protein sequence ID" value="KAK9708804.1"/>
    <property type="molecule type" value="Genomic_DNA"/>
</dbReference>
<protein>
    <submittedName>
        <fullName evidence="2">Uncharacterized protein</fullName>
    </submittedName>
</protein>
<evidence type="ECO:0000313" key="3">
    <source>
        <dbReference type="Proteomes" id="UP001458880"/>
    </source>
</evidence>
<organism evidence="2 3">
    <name type="scientific">Popillia japonica</name>
    <name type="common">Japanese beetle</name>
    <dbReference type="NCBI Taxonomy" id="7064"/>
    <lineage>
        <taxon>Eukaryota</taxon>
        <taxon>Metazoa</taxon>
        <taxon>Ecdysozoa</taxon>
        <taxon>Arthropoda</taxon>
        <taxon>Hexapoda</taxon>
        <taxon>Insecta</taxon>
        <taxon>Pterygota</taxon>
        <taxon>Neoptera</taxon>
        <taxon>Endopterygota</taxon>
        <taxon>Coleoptera</taxon>
        <taxon>Polyphaga</taxon>
        <taxon>Scarabaeiformia</taxon>
        <taxon>Scarabaeidae</taxon>
        <taxon>Rutelinae</taxon>
        <taxon>Popillia</taxon>
    </lineage>
</organism>
<comment type="caution">
    <text evidence="2">The sequence shown here is derived from an EMBL/GenBank/DDBJ whole genome shotgun (WGS) entry which is preliminary data.</text>
</comment>
<keyword evidence="3" id="KW-1185">Reference proteome</keyword>
<keyword evidence="1" id="KW-1133">Transmembrane helix</keyword>
<accession>A0AAW1JWP2</accession>
<reference evidence="2 3" key="1">
    <citation type="journal article" date="2024" name="BMC Genomics">
        <title>De novo assembly and annotation of Popillia japonica's genome with initial clues to its potential as an invasive pest.</title>
        <authorList>
            <person name="Cucini C."/>
            <person name="Boschi S."/>
            <person name="Funari R."/>
            <person name="Cardaioli E."/>
            <person name="Iannotti N."/>
            <person name="Marturano G."/>
            <person name="Paoli F."/>
            <person name="Bruttini M."/>
            <person name="Carapelli A."/>
            <person name="Frati F."/>
            <person name="Nardi F."/>
        </authorList>
    </citation>
    <scope>NUCLEOTIDE SEQUENCE [LARGE SCALE GENOMIC DNA]</scope>
    <source>
        <strain evidence="2">DMR45628</strain>
    </source>
</reference>
<evidence type="ECO:0000313" key="2">
    <source>
        <dbReference type="EMBL" id="KAK9708804.1"/>
    </source>
</evidence>
<proteinExistence type="predicted"/>
<gene>
    <name evidence="2" type="ORF">QE152_g27021</name>
</gene>
<name>A0AAW1JWP2_POPJA</name>
<evidence type="ECO:0000256" key="1">
    <source>
        <dbReference type="SAM" id="Phobius"/>
    </source>
</evidence>